<accession>A0ACD0P8Z0</accession>
<organism evidence="1 2">
    <name type="scientific">Violaceomyces palustris</name>
    <dbReference type="NCBI Taxonomy" id="1673888"/>
    <lineage>
        <taxon>Eukaryota</taxon>
        <taxon>Fungi</taxon>
        <taxon>Dikarya</taxon>
        <taxon>Basidiomycota</taxon>
        <taxon>Ustilaginomycotina</taxon>
        <taxon>Ustilaginomycetes</taxon>
        <taxon>Violaceomycetales</taxon>
        <taxon>Violaceomycetaceae</taxon>
        <taxon>Violaceomyces</taxon>
    </lineage>
</organism>
<keyword evidence="2" id="KW-1185">Reference proteome</keyword>
<protein>
    <submittedName>
        <fullName evidence="1">DUF453-domain-containing protein</fullName>
    </submittedName>
</protein>
<dbReference type="Proteomes" id="UP000245626">
    <property type="component" value="Unassembled WGS sequence"/>
</dbReference>
<gene>
    <name evidence="1" type="ORF">IE53DRAFT_308303</name>
</gene>
<sequence>MLVRRVLSASFYRGGTSKGLILDAFRLARYPQASRDRLILQAMGSPDPDRRQIDGLGGGISSLSKVAIVGKLPSFSLIEQLGPEFHLPISEKARGIIRDKQRSRDWDVVYVFGQVPVHGSERIDWSSTCGNLISSVALFSIDQGIVEQTLLNQRFFEATSSPQADLDVVRMEVAVKLLIAASGQIVRVHVPVIDANPDKFFWLPELEGDTSIAGVPGKAPAIKIEAPLENSGDVKVLSTGNERDEIELDGKKIPVTVINAGLPTIFVTCRSLNLSPEDLDVPPSTMDSNVELMSKLESIRQKVCQLNPFLSSTSSPSAPKICIVAPPTDYTTTGGEKIYSNSFDLLVRAISVGNVHRTIPATALSALAVSRAFSNSNTSEEPIPQHRQDENKLRLIHLTVGQPAGLSSSSVKVNTETSEPESTIYVRTARLLIKGLLEFLWDSARMDADGKLTKDQMEKIKYKPPKKSKRKGKDGHEEPVL</sequence>
<evidence type="ECO:0000313" key="1">
    <source>
        <dbReference type="EMBL" id="PWN54444.1"/>
    </source>
</evidence>
<reference evidence="1 2" key="1">
    <citation type="journal article" date="2018" name="Mol. Biol. Evol.">
        <title>Broad Genomic Sampling Reveals a Smut Pathogenic Ancestry of the Fungal Clade Ustilaginomycotina.</title>
        <authorList>
            <person name="Kijpornyongpan T."/>
            <person name="Mondo S.J."/>
            <person name="Barry K."/>
            <person name="Sandor L."/>
            <person name="Lee J."/>
            <person name="Lipzen A."/>
            <person name="Pangilinan J."/>
            <person name="LaButti K."/>
            <person name="Hainaut M."/>
            <person name="Henrissat B."/>
            <person name="Grigoriev I.V."/>
            <person name="Spatafora J.W."/>
            <person name="Aime M.C."/>
        </authorList>
    </citation>
    <scope>NUCLEOTIDE SEQUENCE [LARGE SCALE GENOMIC DNA]</scope>
    <source>
        <strain evidence="1 2">SA 807</strain>
    </source>
</reference>
<proteinExistence type="predicted"/>
<evidence type="ECO:0000313" key="2">
    <source>
        <dbReference type="Proteomes" id="UP000245626"/>
    </source>
</evidence>
<dbReference type="EMBL" id="KZ819684">
    <property type="protein sequence ID" value="PWN54444.1"/>
    <property type="molecule type" value="Genomic_DNA"/>
</dbReference>
<name>A0ACD0P8Z0_9BASI</name>